<dbReference type="Proteomes" id="UP000030746">
    <property type="component" value="Unassembled WGS sequence"/>
</dbReference>
<dbReference type="KEGG" id="lgi:LOTGIDRAFT_232590"/>
<dbReference type="EMBL" id="KB201891">
    <property type="protein sequence ID" value="ESO93508.1"/>
    <property type="molecule type" value="Genomic_DNA"/>
</dbReference>
<dbReference type="AlphaFoldDB" id="V3ZQ44"/>
<feature type="transmembrane region" description="Helical" evidence="2">
    <location>
        <begin position="281"/>
        <end position="302"/>
    </location>
</feature>
<dbReference type="OMA" id="YSRMISA"/>
<keyword evidence="2" id="KW-0472">Membrane</keyword>
<keyword evidence="2" id="KW-1133">Transmembrane helix</keyword>
<evidence type="ECO:0000256" key="1">
    <source>
        <dbReference type="SAM" id="MobiDB-lite"/>
    </source>
</evidence>
<organism evidence="3 4">
    <name type="scientific">Lottia gigantea</name>
    <name type="common">Giant owl limpet</name>
    <dbReference type="NCBI Taxonomy" id="225164"/>
    <lineage>
        <taxon>Eukaryota</taxon>
        <taxon>Metazoa</taxon>
        <taxon>Spiralia</taxon>
        <taxon>Lophotrochozoa</taxon>
        <taxon>Mollusca</taxon>
        <taxon>Gastropoda</taxon>
        <taxon>Patellogastropoda</taxon>
        <taxon>Lottioidea</taxon>
        <taxon>Lottiidae</taxon>
        <taxon>Lottia</taxon>
    </lineage>
</organism>
<dbReference type="CTD" id="20248981"/>
<dbReference type="GeneID" id="20248981"/>
<accession>V3ZQ44</accession>
<evidence type="ECO:0000313" key="3">
    <source>
        <dbReference type="EMBL" id="ESO93508.1"/>
    </source>
</evidence>
<feature type="compositionally biased region" description="Basic and acidic residues" evidence="1">
    <location>
        <begin position="93"/>
        <end position="103"/>
    </location>
</feature>
<evidence type="ECO:0000313" key="4">
    <source>
        <dbReference type="Proteomes" id="UP000030746"/>
    </source>
</evidence>
<feature type="compositionally biased region" description="Polar residues" evidence="1">
    <location>
        <begin position="104"/>
        <end position="126"/>
    </location>
</feature>
<dbReference type="HOGENOM" id="CLU_572781_0_0_1"/>
<dbReference type="RefSeq" id="XP_009055709.1">
    <property type="nucleotide sequence ID" value="XM_009057461.1"/>
</dbReference>
<name>V3ZQ44_LOTGI</name>
<feature type="compositionally biased region" description="Polar residues" evidence="1">
    <location>
        <begin position="26"/>
        <end position="65"/>
    </location>
</feature>
<dbReference type="OrthoDB" id="6114198at2759"/>
<protein>
    <submittedName>
        <fullName evidence="3">Uncharacterized protein</fullName>
    </submittedName>
</protein>
<evidence type="ECO:0000256" key="2">
    <source>
        <dbReference type="SAM" id="Phobius"/>
    </source>
</evidence>
<proteinExistence type="predicted"/>
<keyword evidence="4" id="KW-1185">Reference proteome</keyword>
<sequence length="477" mass="53599">MSRMDGYLNPSAINYEDRDAKPSPHFQKQNQDVNSSDTYLDMQNQNPKPKSQNHMSNISPTSQDGYLNPHPSQHGRKEKDASNSNIFNLRISPKPDEILHPRNSDQNQNIPPNNRPTNHQPSQNSYINDHHAPFQTSAYLNPHPTQYDLERQQRINSGKTRFDSGVGDLEMNNVSPLPRNSKAYEYMDSPNHYEEVPTLQRQPPDLLVGRPPVNDLIITQSTDDTDDNTTVFRSTTKRKYTNPLYSRMVSVASSFFSDDKTSSSPVKQVDHLEKQVCCQCVLILILLIVTLGSTALCVYLMIQSETYVSTNELLLRIQKLEGNMHKSSALKGNISGGVDYNLQQISMNRDQIEFTYKNLSSQLNSITDNLQQQIDNVSKMEGPPGVGNLTACFYKNLTSSSIASGFSSTTSYGPSLTDLDTNVIMSASCLVVGGLRAKLEINFTDDKLQYRCRCEEKIPGAKTRICTLHMLLCPKFS</sequence>
<feature type="region of interest" description="Disordered" evidence="1">
    <location>
        <begin position="1"/>
        <end position="126"/>
    </location>
</feature>
<gene>
    <name evidence="3" type="ORF">LOTGIDRAFT_232590</name>
</gene>
<reference evidence="3 4" key="1">
    <citation type="journal article" date="2013" name="Nature">
        <title>Insights into bilaterian evolution from three spiralian genomes.</title>
        <authorList>
            <person name="Simakov O."/>
            <person name="Marletaz F."/>
            <person name="Cho S.J."/>
            <person name="Edsinger-Gonzales E."/>
            <person name="Havlak P."/>
            <person name="Hellsten U."/>
            <person name="Kuo D.H."/>
            <person name="Larsson T."/>
            <person name="Lv J."/>
            <person name="Arendt D."/>
            <person name="Savage R."/>
            <person name="Osoegawa K."/>
            <person name="de Jong P."/>
            <person name="Grimwood J."/>
            <person name="Chapman J.A."/>
            <person name="Shapiro H."/>
            <person name="Aerts A."/>
            <person name="Otillar R.P."/>
            <person name="Terry A.Y."/>
            <person name="Boore J.L."/>
            <person name="Grigoriev I.V."/>
            <person name="Lindberg D.R."/>
            <person name="Seaver E.C."/>
            <person name="Weisblat D.A."/>
            <person name="Putnam N.H."/>
            <person name="Rokhsar D.S."/>
        </authorList>
    </citation>
    <scope>NUCLEOTIDE SEQUENCE [LARGE SCALE GENOMIC DNA]</scope>
</reference>
<keyword evidence="2" id="KW-0812">Transmembrane</keyword>